<gene>
    <name evidence="3" type="ORF">B9J98_01140</name>
</gene>
<evidence type="ECO:0000313" key="4">
    <source>
        <dbReference type="Proteomes" id="UP000244066"/>
    </source>
</evidence>
<sequence>MTGLIRELVESLSNTLRDERLEDVRVGIFYTGVKLSSGHAGVAYTMVRGLTEAACCPKVPMAGELSGMSAAKAIELAEEEDTILSAVGIATINAASQSLIFGQMGCRYNVLVGYDALDAVSIKPSDSVVMVGAFPPYVRRLVQNVKNLTVFDDNKSALKELGLPTEPPVSLERSLKDATVTIITGSAFVNKTIERLLELSGNAREVLVVGPTASMIPDPLFKRGVTVVGGIRITDVERMLRVVSEAGGTRALLRTCSERYTIVRN</sequence>
<dbReference type="EMBL" id="NDWU01000002">
    <property type="protein sequence ID" value="PUA34225.1"/>
    <property type="molecule type" value="Genomic_DNA"/>
</dbReference>
<evidence type="ECO:0000259" key="2">
    <source>
        <dbReference type="Pfam" id="PF13938"/>
    </source>
</evidence>
<dbReference type="Proteomes" id="UP000244066">
    <property type="component" value="Unassembled WGS sequence"/>
</dbReference>
<name>A0A2R7Y9M5_9ARCH</name>
<proteinExistence type="predicted"/>
<dbReference type="AlphaFoldDB" id="A0A2R7Y9M5"/>
<dbReference type="InterPro" id="IPR025251">
    <property type="entry name" value="DUF4213"/>
</dbReference>
<dbReference type="Pfam" id="PF04016">
    <property type="entry name" value="DUF364"/>
    <property type="match status" value="1"/>
</dbReference>
<dbReference type="SUPFAM" id="SSF159713">
    <property type="entry name" value="Dhaf3308-like"/>
    <property type="match status" value="1"/>
</dbReference>
<protein>
    <recommendedName>
        <fullName evidence="5">Heavy-metal chelation domain-containing protein</fullName>
    </recommendedName>
</protein>
<dbReference type="Gene3D" id="3.30.390.100">
    <property type="match status" value="1"/>
</dbReference>
<accession>A0A2R7Y9M5</accession>
<dbReference type="Pfam" id="PF13938">
    <property type="entry name" value="DUF4213"/>
    <property type="match status" value="1"/>
</dbReference>
<evidence type="ECO:0008006" key="5">
    <source>
        <dbReference type="Google" id="ProtNLM"/>
    </source>
</evidence>
<reference evidence="3 4" key="1">
    <citation type="submission" date="2017-04" db="EMBL/GenBank/DDBJ databases">
        <title>Draft Aigarchaeota genome from a New Zealand hot spring.</title>
        <authorList>
            <person name="Reysenbach A.-L."/>
            <person name="Donaho J.A."/>
            <person name="Gerhart J."/>
            <person name="Kelley J.F."/>
            <person name="Kouba K."/>
            <person name="Podar M."/>
            <person name="Stott M."/>
        </authorList>
    </citation>
    <scope>NUCLEOTIDE SEQUENCE [LARGE SCALE GENOMIC DNA]</scope>
    <source>
        <strain evidence="3">NZ13_MG1</strain>
    </source>
</reference>
<evidence type="ECO:0000259" key="1">
    <source>
        <dbReference type="Pfam" id="PF04016"/>
    </source>
</evidence>
<feature type="domain" description="Putative heavy-metal chelation" evidence="1">
    <location>
        <begin position="115"/>
        <end position="260"/>
    </location>
</feature>
<evidence type="ECO:0000313" key="3">
    <source>
        <dbReference type="EMBL" id="PUA34225.1"/>
    </source>
</evidence>
<dbReference type="Gene3D" id="3.40.50.11590">
    <property type="match status" value="1"/>
</dbReference>
<dbReference type="InterPro" id="IPR007161">
    <property type="entry name" value="DUF364"/>
</dbReference>
<organism evidence="3 4">
    <name type="scientific">Candidatus Terraquivivens tikiterensis</name>
    <dbReference type="NCBI Taxonomy" id="1980982"/>
    <lineage>
        <taxon>Archaea</taxon>
        <taxon>Nitrososphaerota</taxon>
        <taxon>Candidatus Wolframiiraptoraceae</taxon>
        <taxon>Candidatus Terraquivivens</taxon>
    </lineage>
</organism>
<feature type="domain" description="DUF4213" evidence="2">
    <location>
        <begin position="10"/>
        <end position="96"/>
    </location>
</feature>
<comment type="caution">
    <text evidence="3">The sequence shown here is derived from an EMBL/GenBank/DDBJ whole genome shotgun (WGS) entry which is preliminary data.</text>
</comment>